<feature type="region of interest" description="Disordered" evidence="1">
    <location>
        <begin position="45"/>
        <end position="73"/>
    </location>
</feature>
<sequence>MSVNDVVRVDIDLKACLPSRYANMLQAMGSAQAIELNAVPQVLTLSSPLSPDVPPTPTSNSPFANKSTRSQPP</sequence>
<accession>A0A0C9VKN0</accession>
<name>A0A0C9VKN0_SPHS4</name>
<dbReference type="HOGENOM" id="CLU_2706415_0_0_1"/>
<evidence type="ECO:0000256" key="1">
    <source>
        <dbReference type="SAM" id="MobiDB-lite"/>
    </source>
</evidence>
<dbReference type="Proteomes" id="UP000054279">
    <property type="component" value="Unassembled WGS sequence"/>
</dbReference>
<reference evidence="2 3" key="1">
    <citation type="submission" date="2014-06" db="EMBL/GenBank/DDBJ databases">
        <title>Evolutionary Origins and Diversification of the Mycorrhizal Mutualists.</title>
        <authorList>
            <consortium name="DOE Joint Genome Institute"/>
            <consortium name="Mycorrhizal Genomics Consortium"/>
            <person name="Kohler A."/>
            <person name="Kuo A."/>
            <person name="Nagy L.G."/>
            <person name="Floudas D."/>
            <person name="Copeland A."/>
            <person name="Barry K.W."/>
            <person name="Cichocki N."/>
            <person name="Veneault-Fourrey C."/>
            <person name="LaButti K."/>
            <person name="Lindquist E.A."/>
            <person name="Lipzen A."/>
            <person name="Lundell T."/>
            <person name="Morin E."/>
            <person name="Murat C."/>
            <person name="Riley R."/>
            <person name="Ohm R."/>
            <person name="Sun H."/>
            <person name="Tunlid A."/>
            <person name="Henrissat B."/>
            <person name="Grigoriev I.V."/>
            <person name="Hibbett D.S."/>
            <person name="Martin F."/>
        </authorList>
    </citation>
    <scope>NUCLEOTIDE SEQUENCE [LARGE SCALE GENOMIC DNA]</scope>
    <source>
        <strain evidence="2 3">SS14</strain>
    </source>
</reference>
<keyword evidence="3" id="KW-1185">Reference proteome</keyword>
<evidence type="ECO:0000313" key="3">
    <source>
        <dbReference type="Proteomes" id="UP000054279"/>
    </source>
</evidence>
<dbReference type="OrthoDB" id="5599613at2759"/>
<feature type="compositionally biased region" description="Polar residues" evidence="1">
    <location>
        <begin position="58"/>
        <end position="73"/>
    </location>
</feature>
<protein>
    <submittedName>
        <fullName evidence="2">Uncharacterized protein</fullName>
    </submittedName>
</protein>
<gene>
    <name evidence="2" type="ORF">M422DRAFT_259451</name>
</gene>
<evidence type="ECO:0000313" key="2">
    <source>
        <dbReference type="EMBL" id="KIJ38046.1"/>
    </source>
</evidence>
<dbReference type="EMBL" id="KN837164">
    <property type="protein sequence ID" value="KIJ38046.1"/>
    <property type="molecule type" value="Genomic_DNA"/>
</dbReference>
<proteinExistence type="predicted"/>
<organism evidence="2 3">
    <name type="scientific">Sphaerobolus stellatus (strain SS14)</name>
    <dbReference type="NCBI Taxonomy" id="990650"/>
    <lineage>
        <taxon>Eukaryota</taxon>
        <taxon>Fungi</taxon>
        <taxon>Dikarya</taxon>
        <taxon>Basidiomycota</taxon>
        <taxon>Agaricomycotina</taxon>
        <taxon>Agaricomycetes</taxon>
        <taxon>Phallomycetidae</taxon>
        <taxon>Geastrales</taxon>
        <taxon>Sphaerobolaceae</taxon>
        <taxon>Sphaerobolus</taxon>
    </lineage>
</organism>
<dbReference type="AlphaFoldDB" id="A0A0C9VKN0"/>